<dbReference type="Proteomes" id="UP001162164">
    <property type="component" value="Unassembled WGS sequence"/>
</dbReference>
<evidence type="ECO:0000313" key="2">
    <source>
        <dbReference type="Proteomes" id="UP001162164"/>
    </source>
</evidence>
<name>A0ABQ9J013_9CUCU</name>
<gene>
    <name evidence="1" type="ORF">NQ317_017613</name>
</gene>
<evidence type="ECO:0000313" key="1">
    <source>
        <dbReference type="EMBL" id="KAJ8970251.1"/>
    </source>
</evidence>
<dbReference type="EMBL" id="JAPWTJ010001654">
    <property type="protein sequence ID" value="KAJ8970251.1"/>
    <property type="molecule type" value="Genomic_DNA"/>
</dbReference>
<protein>
    <submittedName>
        <fullName evidence="1">Uncharacterized protein</fullName>
    </submittedName>
</protein>
<accession>A0ABQ9J013</accession>
<keyword evidence="2" id="KW-1185">Reference proteome</keyword>
<reference evidence="1" key="1">
    <citation type="journal article" date="2023" name="Insect Mol. Biol.">
        <title>Genome sequencing provides insights into the evolution of gene families encoding plant cell wall-degrading enzymes in longhorned beetles.</title>
        <authorList>
            <person name="Shin N.R."/>
            <person name="Okamura Y."/>
            <person name="Kirsch R."/>
            <person name="Pauchet Y."/>
        </authorList>
    </citation>
    <scope>NUCLEOTIDE SEQUENCE</scope>
    <source>
        <strain evidence="1">MMC_N1</strain>
    </source>
</reference>
<proteinExistence type="predicted"/>
<organism evidence="1 2">
    <name type="scientific">Molorchus minor</name>
    <dbReference type="NCBI Taxonomy" id="1323400"/>
    <lineage>
        <taxon>Eukaryota</taxon>
        <taxon>Metazoa</taxon>
        <taxon>Ecdysozoa</taxon>
        <taxon>Arthropoda</taxon>
        <taxon>Hexapoda</taxon>
        <taxon>Insecta</taxon>
        <taxon>Pterygota</taxon>
        <taxon>Neoptera</taxon>
        <taxon>Endopterygota</taxon>
        <taxon>Coleoptera</taxon>
        <taxon>Polyphaga</taxon>
        <taxon>Cucujiformia</taxon>
        <taxon>Chrysomeloidea</taxon>
        <taxon>Cerambycidae</taxon>
        <taxon>Lamiinae</taxon>
        <taxon>Monochamini</taxon>
        <taxon>Molorchus</taxon>
    </lineage>
</organism>
<sequence length="64" mass="7646">MTLLRYFEFYLNESLKQVFFLLTKRLRYLNKDCTLLRPHIHNPMLTNSQTFNDALATLTCFGTQ</sequence>
<comment type="caution">
    <text evidence="1">The sequence shown here is derived from an EMBL/GenBank/DDBJ whole genome shotgun (WGS) entry which is preliminary data.</text>
</comment>